<dbReference type="Gene3D" id="3.40.1550.20">
    <property type="entry name" value="Transcriptional regulator MraZ domain"/>
    <property type="match status" value="1"/>
</dbReference>
<dbReference type="PANTHER" id="PTHR34701">
    <property type="entry name" value="TRANSCRIPTIONAL REGULATOR MRAZ"/>
    <property type="match status" value="1"/>
</dbReference>
<name>A0A0X8JNM8_9BACT</name>
<keyword evidence="3" id="KW-0677">Repeat</keyword>
<dbReference type="InterPro" id="IPR035644">
    <property type="entry name" value="MraZ_C"/>
</dbReference>
<dbReference type="Pfam" id="PF02381">
    <property type="entry name" value="MraZ"/>
    <property type="match status" value="2"/>
</dbReference>
<evidence type="ECO:0000313" key="10">
    <source>
        <dbReference type="Proteomes" id="UP000063964"/>
    </source>
</evidence>
<dbReference type="AlphaFoldDB" id="A0A0X8JNM8"/>
<keyword evidence="2 7" id="KW-0963">Cytoplasm</keyword>
<keyword evidence="5 7" id="KW-0238">DNA-binding</keyword>
<evidence type="ECO:0000256" key="6">
    <source>
        <dbReference type="ARBA" id="ARBA00023163"/>
    </source>
</evidence>
<gene>
    <name evidence="7" type="primary">mraZ</name>
    <name evidence="9" type="ORF">AXF15_02405</name>
</gene>
<dbReference type="GO" id="GO:0009295">
    <property type="term" value="C:nucleoid"/>
    <property type="evidence" value="ECO:0007669"/>
    <property type="project" value="UniProtKB-SubCell"/>
</dbReference>
<feature type="domain" description="SpoVT-AbrB" evidence="8">
    <location>
        <begin position="80"/>
        <end position="123"/>
    </location>
</feature>
<comment type="subcellular location">
    <subcellularLocation>
        <location evidence="7">Cytoplasm</location>
        <location evidence="7">Nucleoid</location>
    </subcellularLocation>
</comment>
<evidence type="ECO:0000256" key="4">
    <source>
        <dbReference type="ARBA" id="ARBA00023015"/>
    </source>
</evidence>
<evidence type="ECO:0000256" key="1">
    <source>
        <dbReference type="ARBA" id="ARBA00013860"/>
    </source>
</evidence>
<evidence type="ECO:0000256" key="7">
    <source>
        <dbReference type="HAMAP-Rule" id="MF_01008"/>
    </source>
</evidence>
<dbReference type="Proteomes" id="UP000063964">
    <property type="component" value="Chromosome"/>
</dbReference>
<dbReference type="InterPro" id="IPR038619">
    <property type="entry name" value="MraZ_sf"/>
</dbReference>
<dbReference type="InterPro" id="IPR007159">
    <property type="entry name" value="SpoVT-AbrB_dom"/>
</dbReference>
<accession>A0A0X8JNM8</accession>
<keyword evidence="6 7" id="KW-0804">Transcription</keyword>
<dbReference type="SUPFAM" id="SSF89447">
    <property type="entry name" value="AbrB/MazE/MraZ-like"/>
    <property type="match status" value="1"/>
</dbReference>
<evidence type="ECO:0000256" key="3">
    <source>
        <dbReference type="ARBA" id="ARBA00022737"/>
    </source>
</evidence>
<dbReference type="InterPro" id="IPR037914">
    <property type="entry name" value="SpoVT-AbrB_sf"/>
</dbReference>
<dbReference type="InterPro" id="IPR035642">
    <property type="entry name" value="MraZ_N"/>
</dbReference>
<dbReference type="PANTHER" id="PTHR34701:SF1">
    <property type="entry name" value="TRANSCRIPTIONAL REGULATOR MRAZ"/>
    <property type="match status" value="1"/>
</dbReference>
<comment type="subunit">
    <text evidence="7">Forms oligomers.</text>
</comment>
<evidence type="ECO:0000313" key="9">
    <source>
        <dbReference type="EMBL" id="AMD92070.1"/>
    </source>
</evidence>
<dbReference type="RefSeq" id="WP_066602807.1">
    <property type="nucleotide sequence ID" value="NZ_CP014230.1"/>
</dbReference>
<dbReference type="OrthoDB" id="9807753at2"/>
<dbReference type="InterPro" id="IPR003444">
    <property type="entry name" value="MraZ"/>
</dbReference>
<sequence>MFRGHAYRSQDPKGRLMLPPEFRDEVFVQSPEGRLVLTNFDDCVAAYPLPEWETIERSFSSLNMANRQMRDLHRFFISGAVEVTLDKQGRVLIPPHLRSYAGLHKEIVLAGVGRKFEIWDLERFEEQRRAVQGNFDQTMDDLAAQGFELRF</sequence>
<dbReference type="InterPro" id="IPR020603">
    <property type="entry name" value="MraZ_dom"/>
</dbReference>
<keyword evidence="10" id="KW-1185">Reference proteome</keyword>
<protein>
    <recommendedName>
        <fullName evidence="1 7">Transcriptional regulator MraZ</fullName>
    </recommendedName>
</protein>
<evidence type="ECO:0000256" key="2">
    <source>
        <dbReference type="ARBA" id="ARBA00022490"/>
    </source>
</evidence>
<comment type="similarity">
    <text evidence="7">Belongs to the MraZ family.</text>
</comment>
<dbReference type="KEGG" id="doa:AXF15_02405"/>
<organism evidence="9 10">
    <name type="scientific">Desulfomicrobium orale DSM 12838</name>
    <dbReference type="NCBI Taxonomy" id="888061"/>
    <lineage>
        <taxon>Bacteria</taxon>
        <taxon>Pseudomonadati</taxon>
        <taxon>Thermodesulfobacteriota</taxon>
        <taxon>Desulfovibrionia</taxon>
        <taxon>Desulfovibrionales</taxon>
        <taxon>Desulfomicrobiaceae</taxon>
        <taxon>Desulfomicrobium</taxon>
    </lineage>
</organism>
<evidence type="ECO:0000256" key="5">
    <source>
        <dbReference type="ARBA" id="ARBA00023125"/>
    </source>
</evidence>
<dbReference type="STRING" id="888061.AXF15_02405"/>
<dbReference type="GO" id="GO:2000143">
    <property type="term" value="P:negative regulation of DNA-templated transcription initiation"/>
    <property type="evidence" value="ECO:0007669"/>
    <property type="project" value="TreeGrafter"/>
</dbReference>
<dbReference type="NCBIfam" id="TIGR00242">
    <property type="entry name" value="division/cell wall cluster transcriptional repressor MraZ"/>
    <property type="match status" value="1"/>
</dbReference>
<dbReference type="EMBL" id="CP014230">
    <property type="protein sequence ID" value="AMD92070.1"/>
    <property type="molecule type" value="Genomic_DNA"/>
</dbReference>
<proteinExistence type="inferred from homology"/>
<dbReference type="GO" id="GO:0005737">
    <property type="term" value="C:cytoplasm"/>
    <property type="evidence" value="ECO:0007669"/>
    <property type="project" value="UniProtKB-UniRule"/>
</dbReference>
<dbReference type="CDD" id="cd16320">
    <property type="entry name" value="MraZ_N"/>
    <property type="match status" value="1"/>
</dbReference>
<evidence type="ECO:0000259" key="8">
    <source>
        <dbReference type="PROSITE" id="PS51740"/>
    </source>
</evidence>
<feature type="domain" description="SpoVT-AbrB" evidence="8">
    <location>
        <begin position="5"/>
        <end position="51"/>
    </location>
</feature>
<keyword evidence="4 7" id="KW-0805">Transcription regulation</keyword>
<dbReference type="GO" id="GO:0000976">
    <property type="term" value="F:transcription cis-regulatory region binding"/>
    <property type="evidence" value="ECO:0007669"/>
    <property type="project" value="TreeGrafter"/>
</dbReference>
<dbReference type="HAMAP" id="MF_01008">
    <property type="entry name" value="MraZ"/>
    <property type="match status" value="1"/>
</dbReference>
<dbReference type="PROSITE" id="PS51740">
    <property type="entry name" value="SPOVT_ABRB"/>
    <property type="match status" value="2"/>
</dbReference>
<dbReference type="GO" id="GO:0003700">
    <property type="term" value="F:DNA-binding transcription factor activity"/>
    <property type="evidence" value="ECO:0007669"/>
    <property type="project" value="UniProtKB-UniRule"/>
</dbReference>
<dbReference type="CDD" id="cd16321">
    <property type="entry name" value="MraZ_C"/>
    <property type="match status" value="1"/>
</dbReference>
<reference evidence="10" key="1">
    <citation type="submission" date="2016-02" db="EMBL/GenBank/DDBJ databases">
        <authorList>
            <person name="Holder M.E."/>
            <person name="Ajami N.J."/>
            <person name="Petrosino J.F."/>
        </authorList>
    </citation>
    <scope>NUCLEOTIDE SEQUENCE [LARGE SCALE GENOMIC DNA]</scope>
    <source>
        <strain evidence="10">DSM 12838</strain>
    </source>
</reference>